<protein>
    <recommendedName>
        <fullName evidence="3">isochorismate synthase</fullName>
        <ecNumber evidence="3">5.4.4.2</ecNumber>
    </recommendedName>
    <alternativeName>
        <fullName evidence="5">Isochorismate mutase</fullName>
    </alternativeName>
</protein>
<feature type="domain" description="Chorismate-utilising enzyme C-terminal" evidence="6">
    <location>
        <begin position="127"/>
        <end position="397"/>
    </location>
</feature>
<reference evidence="7 8" key="1">
    <citation type="submission" date="2016-04" db="EMBL/GenBank/DDBJ databases">
        <title>Draft genome sequence of Aeribacillus pallidus 8m3 from petroleum reservoir.</title>
        <authorList>
            <person name="Poltaraus A.B."/>
            <person name="Nazina T.N."/>
            <person name="Tourova T.P."/>
            <person name="Malakho S.M."/>
            <person name="Korshunova A.V."/>
            <person name="Sokolova D.S."/>
        </authorList>
    </citation>
    <scope>NUCLEOTIDE SEQUENCE [LARGE SCALE GENOMIC DNA]</scope>
    <source>
        <strain evidence="7 8">8m3</strain>
    </source>
</reference>
<dbReference type="NCBIfam" id="TIGR00543">
    <property type="entry name" value="isochor_syn"/>
    <property type="match status" value="1"/>
</dbReference>
<dbReference type="Gene3D" id="3.60.120.10">
    <property type="entry name" value="Anthranilate synthase"/>
    <property type="match status" value="1"/>
</dbReference>
<dbReference type="AlphaFoldDB" id="A0A165XXS8"/>
<evidence type="ECO:0000313" key="8">
    <source>
        <dbReference type="Proteomes" id="UP000076476"/>
    </source>
</evidence>
<name>A0A165XXS8_9BACI</name>
<dbReference type="InterPro" id="IPR005801">
    <property type="entry name" value="ADC_synthase"/>
</dbReference>
<evidence type="ECO:0000256" key="2">
    <source>
        <dbReference type="ARBA" id="ARBA00005297"/>
    </source>
</evidence>
<evidence type="ECO:0000259" key="6">
    <source>
        <dbReference type="Pfam" id="PF00425"/>
    </source>
</evidence>
<dbReference type="InterPro" id="IPR004561">
    <property type="entry name" value="IsoChor_synthase"/>
</dbReference>
<comment type="similarity">
    <text evidence="2">Belongs to the isochorismate synthase family.</text>
</comment>
<evidence type="ECO:0000313" key="7">
    <source>
        <dbReference type="EMBL" id="KZN96516.1"/>
    </source>
</evidence>
<dbReference type="InterPro" id="IPR015890">
    <property type="entry name" value="Chorismate_C"/>
</dbReference>
<evidence type="ECO:0000256" key="1">
    <source>
        <dbReference type="ARBA" id="ARBA00000799"/>
    </source>
</evidence>
<dbReference type="STRING" id="33936.AZI98_08395"/>
<dbReference type="Pfam" id="PF00425">
    <property type="entry name" value="Chorismate_bind"/>
    <property type="match status" value="1"/>
</dbReference>
<dbReference type="GO" id="GO:0008909">
    <property type="term" value="F:isochorismate synthase activity"/>
    <property type="evidence" value="ECO:0007669"/>
    <property type="project" value="UniProtKB-EC"/>
</dbReference>
<evidence type="ECO:0000256" key="4">
    <source>
        <dbReference type="ARBA" id="ARBA00023235"/>
    </source>
</evidence>
<dbReference type="PANTHER" id="PTHR42839">
    <property type="entry name" value="ISOCHORISMATE SYNTHASE ENTC"/>
    <property type="match status" value="1"/>
</dbReference>
<dbReference type="RefSeq" id="WP_063387835.1">
    <property type="nucleotide sequence ID" value="NZ_LWBR01000021.1"/>
</dbReference>
<dbReference type="EC" id="5.4.4.2" evidence="3"/>
<keyword evidence="8" id="KW-1185">Reference proteome</keyword>
<evidence type="ECO:0000256" key="5">
    <source>
        <dbReference type="ARBA" id="ARBA00041564"/>
    </source>
</evidence>
<dbReference type="NCBIfam" id="NF005380">
    <property type="entry name" value="PRK06923.1"/>
    <property type="match status" value="1"/>
</dbReference>
<dbReference type="OrthoDB" id="9803598at2"/>
<proteinExistence type="inferred from homology"/>
<dbReference type="PANTHER" id="PTHR42839:SF2">
    <property type="entry name" value="ISOCHORISMATE SYNTHASE ENTC"/>
    <property type="match status" value="1"/>
</dbReference>
<sequence>MKMNTMHFASAEQILSEYQEGTSFFMASPTRTLLTKGIVQTVPTTGYRHHPKQLLGQIQTLLQDAKEKGGTHPMVAGAIPFDDMYPARLMVPLEVKWSGPLSFDHMLTKEEQPAVRHYHVTPVPTSHGYKKAVEQGLQKIKDGELQKIVLSRSVHLTSTEKPDVSKLLYKLAIRNPNGYTFAAPLLKGDGSDRTFPTTLAQKGVGTLLGASPELLVSTSGSQVIVNPLAGSTPRRDDPQEDRRRADALLISEKNRHEHAIVIEAVTKALKPFCKTLHVPKEPSLLCTETMWHLSTVISGELLSPSISSLELALALHPTPAVCGTPTLLAKQAIQDIEPFERGFFTGTVGWCDIDGDGEWIVTIRCAEVEEQNLRLFAGAGIVEGSVPEEELSETSAKLCTMMRALGLDDDILA</sequence>
<comment type="caution">
    <text evidence="7">The sequence shown here is derived from an EMBL/GenBank/DDBJ whole genome shotgun (WGS) entry which is preliminary data.</text>
</comment>
<comment type="catalytic activity">
    <reaction evidence="1">
        <text>chorismate = isochorismate</text>
        <dbReference type="Rhea" id="RHEA:18985"/>
        <dbReference type="ChEBI" id="CHEBI:29748"/>
        <dbReference type="ChEBI" id="CHEBI:29780"/>
        <dbReference type="EC" id="5.4.4.2"/>
    </reaction>
</comment>
<dbReference type="GO" id="GO:0009697">
    <property type="term" value="P:salicylic acid biosynthetic process"/>
    <property type="evidence" value="ECO:0007669"/>
    <property type="project" value="TreeGrafter"/>
</dbReference>
<keyword evidence="4" id="KW-0413">Isomerase</keyword>
<gene>
    <name evidence="7" type="ORF">AZI98_08395</name>
</gene>
<organism evidence="7 8">
    <name type="scientific">Aeribacillus pallidus</name>
    <dbReference type="NCBI Taxonomy" id="33936"/>
    <lineage>
        <taxon>Bacteria</taxon>
        <taxon>Bacillati</taxon>
        <taxon>Bacillota</taxon>
        <taxon>Bacilli</taxon>
        <taxon>Bacillales</taxon>
        <taxon>Bacillaceae</taxon>
        <taxon>Aeribacillus</taxon>
    </lineage>
</organism>
<dbReference type="SUPFAM" id="SSF56322">
    <property type="entry name" value="ADC synthase"/>
    <property type="match status" value="1"/>
</dbReference>
<evidence type="ECO:0000256" key="3">
    <source>
        <dbReference type="ARBA" id="ARBA00012824"/>
    </source>
</evidence>
<dbReference type="EMBL" id="LWBR01000021">
    <property type="protein sequence ID" value="KZN96516.1"/>
    <property type="molecule type" value="Genomic_DNA"/>
</dbReference>
<accession>A0A165XXS8</accession>
<dbReference type="Proteomes" id="UP000076476">
    <property type="component" value="Unassembled WGS sequence"/>
</dbReference>